<organism evidence="3 4">
    <name type="scientific">Pseudomicrostroma glucosiphilum</name>
    <dbReference type="NCBI Taxonomy" id="1684307"/>
    <lineage>
        <taxon>Eukaryota</taxon>
        <taxon>Fungi</taxon>
        <taxon>Dikarya</taxon>
        <taxon>Basidiomycota</taxon>
        <taxon>Ustilaginomycotina</taxon>
        <taxon>Exobasidiomycetes</taxon>
        <taxon>Microstromatales</taxon>
        <taxon>Microstromatales incertae sedis</taxon>
        <taxon>Pseudomicrostroma</taxon>
    </lineage>
</organism>
<feature type="compositionally biased region" description="Basic and acidic residues" evidence="2">
    <location>
        <begin position="261"/>
        <end position="288"/>
    </location>
</feature>
<dbReference type="GO" id="GO:0005684">
    <property type="term" value="C:U2-type spliceosomal complex"/>
    <property type="evidence" value="ECO:0007669"/>
    <property type="project" value="TreeGrafter"/>
</dbReference>
<dbReference type="InterPro" id="IPR018609">
    <property type="entry name" value="Bud13"/>
</dbReference>
<evidence type="ECO:0008006" key="5">
    <source>
        <dbReference type="Google" id="ProtNLM"/>
    </source>
</evidence>
<protein>
    <recommendedName>
        <fullName evidence="5">Pre-mRNA-splicing factor CWC26</fullName>
    </recommendedName>
</protein>
<feature type="region of interest" description="Disordered" evidence="2">
    <location>
        <begin position="318"/>
        <end position="354"/>
    </location>
</feature>
<feature type="compositionally biased region" description="Basic and acidic residues" evidence="2">
    <location>
        <begin position="231"/>
        <end position="254"/>
    </location>
</feature>
<reference evidence="3 4" key="1">
    <citation type="journal article" date="2018" name="Mol. Biol. Evol.">
        <title>Broad Genomic Sampling Reveals a Smut Pathogenic Ancestry of the Fungal Clade Ustilaginomycotina.</title>
        <authorList>
            <person name="Kijpornyongpan T."/>
            <person name="Mondo S.J."/>
            <person name="Barry K."/>
            <person name="Sandor L."/>
            <person name="Lee J."/>
            <person name="Lipzen A."/>
            <person name="Pangilinan J."/>
            <person name="LaButti K."/>
            <person name="Hainaut M."/>
            <person name="Henrissat B."/>
            <person name="Grigoriev I.V."/>
            <person name="Spatafora J.W."/>
            <person name="Aime M.C."/>
        </authorList>
    </citation>
    <scope>NUCLEOTIDE SEQUENCE [LARGE SCALE GENOMIC DNA]</scope>
    <source>
        <strain evidence="3 4">MCA 4718</strain>
    </source>
</reference>
<dbReference type="STRING" id="1684307.A0A316UA48"/>
<feature type="region of interest" description="Disordered" evidence="2">
    <location>
        <begin position="20"/>
        <end position="288"/>
    </location>
</feature>
<feature type="compositionally biased region" description="Acidic residues" evidence="2">
    <location>
        <begin position="121"/>
        <end position="130"/>
    </location>
</feature>
<feature type="compositionally biased region" description="Basic and acidic residues" evidence="2">
    <location>
        <begin position="182"/>
        <end position="211"/>
    </location>
</feature>
<dbReference type="GO" id="GO:0070274">
    <property type="term" value="C:RES complex"/>
    <property type="evidence" value="ECO:0007669"/>
    <property type="project" value="TreeGrafter"/>
</dbReference>
<dbReference type="PANTHER" id="PTHR31809">
    <property type="entry name" value="BUD13 HOMOLOG"/>
    <property type="match status" value="1"/>
</dbReference>
<dbReference type="GO" id="GO:0000398">
    <property type="term" value="P:mRNA splicing, via spliceosome"/>
    <property type="evidence" value="ECO:0007669"/>
    <property type="project" value="TreeGrafter"/>
</dbReference>
<proteinExistence type="inferred from homology"/>
<feature type="compositionally biased region" description="Basic and acidic residues" evidence="2">
    <location>
        <begin position="66"/>
        <end position="78"/>
    </location>
</feature>
<comment type="similarity">
    <text evidence="1">Belongs to the CWC26 family.</text>
</comment>
<dbReference type="EMBL" id="KZ819325">
    <property type="protein sequence ID" value="PWN21351.1"/>
    <property type="molecule type" value="Genomic_DNA"/>
</dbReference>
<gene>
    <name evidence="3" type="ORF">BCV69DRAFT_282084</name>
</gene>
<evidence type="ECO:0000256" key="2">
    <source>
        <dbReference type="SAM" id="MobiDB-lite"/>
    </source>
</evidence>
<dbReference type="RefSeq" id="XP_025348511.1">
    <property type="nucleotide sequence ID" value="XM_025492224.1"/>
</dbReference>
<dbReference type="OrthoDB" id="6022at2759"/>
<evidence type="ECO:0000313" key="3">
    <source>
        <dbReference type="EMBL" id="PWN21351.1"/>
    </source>
</evidence>
<feature type="compositionally biased region" description="Basic and acidic residues" evidence="2">
    <location>
        <begin position="153"/>
        <end position="163"/>
    </location>
</feature>
<dbReference type="PANTHER" id="PTHR31809:SF0">
    <property type="entry name" value="BUD13 HOMOLOG"/>
    <property type="match status" value="1"/>
</dbReference>
<name>A0A316UA48_9BASI</name>
<dbReference type="Pfam" id="PF09736">
    <property type="entry name" value="Bud13"/>
    <property type="match status" value="1"/>
</dbReference>
<sequence>MPDPNLQAYLAQHYLSGPKADAILARQKQQQEDEDAQGKKKKKKRRKILPESSGPSGSGSSTLGLKLRDEADDWKRGDDEDEGEAQVVREEKRERFRKGGWASLGPDGKPAAQQDVREQDGEGEGEEEGEGPQLVGADGLNLDATAAELAQAQKEEREARQRAEASAGPSSVAPPQPVSGLRTKEQVKADRLAREAVQRREEEARLAAGEREGEEDSEAQREARLAQTTVYRDERGRRIDVEAEDELIRKEEERKRRKEREKKDWNKGERQKEEERKRQRELEKVRTEGVARYASDERMNAELRAIERTDDPALAFLTKKRPKGPQLPKYKGPAPPPNRFGIQPGHRWDGVDRGNGFEKKLFEARGARVRREQDERAYGTSDM</sequence>
<dbReference type="GO" id="GO:0003723">
    <property type="term" value="F:RNA binding"/>
    <property type="evidence" value="ECO:0007669"/>
    <property type="project" value="TreeGrafter"/>
</dbReference>
<feature type="compositionally biased region" description="Low complexity" evidence="2">
    <location>
        <begin position="52"/>
        <end position="61"/>
    </location>
</feature>
<dbReference type="InterPro" id="IPR051112">
    <property type="entry name" value="CWC26_splicing_factor"/>
</dbReference>
<accession>A0A316UA48</accession>
<dbReference type="Proteomes" id="UP000245942">
    <property type="component" value="Unassembled WGS sequence"/>
</dbReference>
<evidence type="ECO:0000256" key="1">
    <source>
        <dbReference type="ARBA" id="ARBA00011069"/>
    </source>
</evidence>
<dbReference type="AlphaFoldDB" id="A0A316UA48"/>
<dbReference type="GeneID" id="37013958"/>
<keyword evidence="4" id="KW-1185">Reference proteome</keyword>
<evidence type="ECO:0000313" key="4">
    <source>
        <dbReference type="Proteomes" id="UP000245942"/>
    </source>
</evidence>